<reference evidence="3" key="1">
    <citation type="submission" date="2021-06" db="EMBL/GenBank/DDBJ databases">
        <authorList>
            <person name="Hodson N. C."/>
            <person name="Mongue J. A."/>
            <person name="Jaron S. K."/>
        </authorList>
    </citation>
    <scope>NUCLEOTIDE SEQUENCE</scope>
</reference>
<organism evidence="3 4">
    <name type="scientific">Allacma fusca</name>
    <dbReference type="NCBI Taxonomy" id="39272"/>
    <lineage>
        <taxon>Eukaryota</taxon>
        <taxon>Metazoa</taxon>
        <taxon>Ecdysozoa</taxon>
        <taxon>Arthropoda</taxon>
        <taxon>Hexapoda</taxon>
        <taxon>Collembola</taxon>
        <taxon>Symphypleona</taxon>
        <taxon>Sminthuridae</taxon>
        <taxon>Allacma</taxon>
    </lineage>
</organism>
<feature type="chain" id="PRO_5035269371" evidence="2">
    <location>
        <begin position="19"/>
        <end position="659"/>
    </location>
</feature>
<sequence>MALSIIFYIAATFYCAVAFSRADYYEDQYQSTWKTFLLSHTIDPDVNVTYQNWTTQNWLRLLDQRDVLIREDCEKCDSLFTNDMNTLFVARKNEIIEAFSPNKNDLKDREAAWSNKSFQTYTILNGSVFHCGLQYFYAQVDEQGLPTDLLGLSDSVDRLNSSNLNSRINCYNTDESNAVSDELDVEDLDDFEDIPEYDAKDDIPEEDFSEDISDYDFDEDVPENDFEEEILDDDFPEKTSDTEISEDLEPDAEENDSDETRARRQLQLLQRRKHNRNYVSEIIKPFPRYLRSVDATYDDANEDSENSEDDAFENADQDIVEEISGLYSAESTEPEADEDVVGVQRQENIQGRRRKYRKFPNRVCNKTRPARIPENDFTEENPEQDMEETIRDGIAGDNFDVYENDEIEDYGDIEDDDADTRVKRQLQLPETRPKIYKKIPIRQHPRLHKRPKVEHSQSDTIDDEDDSIRVKRQIRIPHQKLTFPKSSEFNKYPFPNGFRNPVLINKFDEATSEDDYTDELSDDEYADQISENDFTDEIAEENNAQDNSYQDPSEDAEIDVDNYEGDTTRTKRQIRIPRPRPTFQNPRYIKTVYYPPNPHTPRQYIRKIRSADFIKPARAFPCTPPFVSCNPIDRNCKPVGPCRPPPYLPQTPRFPPIRF</sequence>
<evidence type="ECO:0000313" key="3">
    <source>
        <dbReference type="EMBL" id="CAG7785400.1"/>
    </source>
</evidence>
<evidence type="ECO:0000256" key="1">
    <source>
        <dbReference type="SAM" id="MobiDB-lite"/>
    </source>
</evidence>
<gene>
    <name evidence="3" type="ORF">AFUS01_LOCUS24026</name>
</gene>
<protein>
    <submittedName>
        <fullName evidence="3">Uncharacterized protein</fullName>
    </submittedName>
</protein>
<feature type="compositionally biased region" description="Acidic residues" evidence="1">
    <location>
        <begin position="243"/>
        <end position="257"/>
    </location>
</feature>
<accession>A0A8J2KF79</accession>
<feature type="region of interest" description="Disordered" evidence="1">
    <location>
        <begin position="196"/>
        <end position="261"/>
    </location>
</feature>
<keyword evidence="2" id="KW-0732">Signal</keyword>
<name>A0A8J2KF79_9HEXA</name>
<dbReference type="AlphaFoldDB" id="A0A8J2KF79"/>
<keyword evidence="4" id="KW-1185">Reference proteome</keyword>
<feature type="compositionally biased region" description="Acidic residues" evidence="1">
    <location>
        <begin position="203"/>
        <end position="235"/>
    </location>
</feature>
<evidence type="ECO:0000256" key="2">
    <source>
        <dbReference type="SAM" id="SignalP"/>
    </source>
</evidence>
<dbReference type="EMBL" id="CAJVCH010295978">
    <property type="protein sequence ID" value="CAG7785400.1"/>
    <property type="molecule type" value="Genomic_DNA"/>
</dbReference>
<proteinExistence type="predicted"/>
<comment type="caution">
    <text evidence="3">The sequence shown here is derived from an EMBL/GenBank/DDBJ whole genome shotgun (WGS) entry which is preliminary data.</text>
</comment>
<evidence type="ECO:0000313" key="4">
    <source>
        <dbReference type="Proteomes" id="UP000708208"/>
    </source>
</evidence>
<dbReference type="Proteomes" id="UP000708208">
    <property type="component" value="Unassembled WGS sequence"/>
</dbReference>
<feature type="signal peptide" evidence="2">
    <location>
        <begin position="1"/>
        <end position="18"/>
    </location>
</feature>